<dbReference type="InterPro" id="IPR050469">
    <property type="entry name" value="Diguanylate_Cyclase"/>
</dbReference>
<dbReference type="PROSITE" id="PS50887">
    <property type="entry name" value="GGDEF"/>
    <property type="match status" value="1"/>
</dbReference>
<dbReference type="EMBL" id="JADQAZ010000002">
    <property type="protein sequence ID" value="MBT0958150.1"/>
    <property type="molecule type" value="Genomic_DNA"/>
</dbReference>
<dbReference type="InterPro" id="IPR043128">
    <property type="entry name" value="Rev_trsase/Diguanyl_cyclase"/>
</dbReference>
<dbReference type="CDD" id="cd00130">
    <property type="entry name" value="PAS"/>
    <property type="match status" value="1"/>
</dbReference>
<dbReference type="SMART" id="SM00065">
    <property type="entry name" value="GAF"/>
    <property type="match status" value="1"/>
</dbReference>
<dbReference type="SUPFAM" id="SSF55781">
    <property type="entry name" value="GAF domain-like"/>
    <property type="match status" value="1"/>
</dbReference>
<dbReference type="GO" id="GO:0005886">
    <property type="term" value="C:plasma membrane"/>
    <property type="evidence" value="ECO:0007669"/>
    <property type="project" value="TreeGrafter"/>
</dbReference>
<evidence type="ECO:0000259" key="5">
    <source>
        <dbReference type="PROSITE" id="PS50887"/>
    </source>
</evidence>
<dbReference type="GO" id="GO:1902201">
    <property type="term" value="P:negative regulation of bacterial-type flagellum-dependent cell motility"/>
    <property type="evidence" value="ECO:0007669"/>
    <property type="project" value="TreeGrafter"/>
</dbReference>
<dbReference type="AlphaFoldDB" id="A0AAP2G4C6"/>
<dbReference type="GO" id="GO:0052621">
    <property type="term" value="F:diguanylate cyclase activity"/>
    <property type="evidence" value="ECO:0007669"/>
    <property type="project" value="UniProtKB-EC"/>
</dbReference>
<dbReference type="NCBIfam" id="TIGR00254">
    <property type="entry name" value="GGDEF"/>
    <property type="match status" value="1"/>
</dbReference>
<dbReference type="Proteomes" id="UP001315686">
    <property type="component" value="Unassembled WGS sequence"/>
</dbReference>
<keyword evidence="7" id="KW-1185">Reference proteome</keyword>
<dbReference type="InterPro" id="IPR001610">
    <property type="entry name" value="PAC"/>
</dbReference>
<name>A0AAP2G4C6_9RHOB</name>
<dbReference type="EC" id="2.7.7.65" evidence="1"/>
<dbReference type="Gene3D" id="3.30.450.40">
    <property type="match status" value="1"/>
</dbReference>
<dbReference type="SUPFAM" id="SSF55785">
    <property type="entry name" value="PYP-like sensor domain (PAS domain)"/>
    <property type="match status" value="1"/>
</dbReference>
<dbReference type="GO" id="GO:0043709">
    <property type="term" value="P:cell adhesion involved in single-species biofilm formation"/>
    <property type="evidence" value="ECO:0007669"/>
    <property type="project" value="TreeGrafter"/>
</dbReference>
<dbReference type="SUPFAM" id="SSF55073">
    <property type="entry name" value="Nucleotide cyclase"/>
    <property type="match status" value="1"/>
</dbReference>
<evidence type="ECO:0000259" key="3">
    <source>
        <dbReference type="PROSITE" id="PS50112"/>
    </source>
</evidence>
<dbReference type="PANTHER" id="PTHR45138">
    <property type="entry name" value="REGULATORY COMPONENTS OF SENSORY TRANSDUCTION SYSTEM"/>
    <property type="match status" value="1"/>
</dbReference>
<dbReference type="PROSITE" id="PS50112">
    <property type="entry name" value="PAS"/>
    <property type="match status" value="1"/>
</dbReference>
<dbReference type="RefSeq" id="WP_327794365.1">
    <property type="nucleotide sequence ID" value="NZ_JADQAZ010000002.1"/>
</dbReference>
<evidence type="ECO:0000259" key="4">
    <source>
        <dbReference type="PROSITE" id="PS50113"/>
    </source>
</evidence>
<dbReference type="InterPro" id="IPR035965">
    <property type="entry name" value="PAS-like_dom_sf"/>
</dbReference>
<dbReference type="InterPro" id="IPR000700">
    <property type="entry name" value="PAS-assoc_C"/>
</dbReference>
<dbReference type="InterPro" id="IPR029787">
    <property type="entry name" value="Nucleotide_cyclase"/>
</dbReference>
<dbReference type="InterPro" id="IPR029016">
    <property type="entry name" value="GAF-like_dom_sf"/>
</dbReference>
<feature type="domain" description="PAC" evidence="4">
    <location>
        <begin position="82"/>
        <end position="136"/>
    </location>
</feature>
<comment type="catalytic activity">
    <reaction evidence="2">
        <text>2 GTP = 3',3'-c-di-GMP + 2 diphosphate</text>
        <dbReference type="Rhea" id="RHEA:24898"/>
        <dbReference type="ChEBI" id="CHEBI:33019"/>
        <dbReference type="ChEBI" id="CHEBI:37565"/>
        <dbReference type="ChEBI" id="CHEBI:58805"/>
        <dbReference type="EC" id="2.7.7.65"/>
    </reaction>
</comment>
<protein>
    <recommendedName>
        <fullName evidence="1">diguanylate cyclase</fullName>
        <ecNumber evidence="1">2.7.7.65</ecNumber>
    </recommendedName>
</protein>
<proteinExistence type="predicted"/>
<evidence type="ECO:0000256" key="1">
    <source>
        <dbReference type="ARBA" id="ARBA00012528"/>
    </source>
</evidence>
<dbReference type="FunFam" id="3.30.70.270:FF:000001">
    <property type="entry name" value="Diguanylate cyclase domain protein"/>
    <property type="match status" value="1"/>
</dbReference>
<evidence type="ECO:0000256" key="2">
    <source>
        <dbReference type="ARBA" id="ARBA00034247"/>
    </source>
</evidence>
<dbReference type="SMART" id="SM00267">
    <property type="entry name" value="GGDEF"/>
    <property type="match status" value="1"/>
</dbReference>
<dbReference type="NCBIfam" id="TIGR00229">
    <property type="entry name" value="sensory_box"/>
    <property type="match status" value="1"/>
</dbReference>
<dbReference type="Pfam" id="PF13426">
    <property type="entry name" value="PAS_9"/>
    <property type="match status" value="1"/>
</dbReference>
<evidence type="ECO:0000313" key="7">
    <source>
        <dbReference type="Proteomes" id="UP001315686"/>
    </source>
</evidence>
<dbReference type="InterPro" id="IPR000160">
    <property type="entry name" value="GGDEF_dom"/>
</dbReference>
<dbReference type="InterPro" id="IPR000014">
    <property type="entry name" value="PAS"/>
</dbReference>
<dbReference type="PANTHER" id="PTHR45138:SF9">
    <property type="entry name" value="DIGUANYLATE CYCLASE DGCM-RELATED"/>
    <property type="match status" value="1"/>
</dbReference>
<dbReference type="PROSITE" id="PS50113">
    <property type="entry name" value="PAC"/>
    <property type="match status" value="1"/>
</dbReference>
<organism evidence="6 7">
    <name type="scientific">Harenicola maris</name>
    <dbReference type="NCBI Taxonomy" id="2841044"/>
    <lineage>
        <taxon>Bacteria</taxon>
        <taxon>Pseudomonadati</taxon>
        <taxon>Pseudomonadota</taxon>
        <taxon>Alphaproteobacteria</taxon>
        <taxon>Rhodobacterales</taxon>
        <taxon>Paracoccaceae</taxon>
        <taxon>Harenicola</taxon>
    </lineage>
</organism>
<feature type="domain" description="GGDEF" evidence="5">
    <location>
        <begin position="343"/>
        <end position="477"/>
    </location>
</feature>
<gene>
    <name evidence="6" type="ORF">IV417_12195</name>
</gene>
<reference evidence="6 7" key="1">
    <citation type="journal article" date="2021" name="Arch. Microbiol.">
        <title>Harenicola maris gen. nov., sp. nov. isolated from the Sea of Japan shallow sediments.</title>
        <authorList>
            <person name="Romanenko L.A."/>
            <person name="Kurilenko V.V."/>
            <person name="Chernysheva N.Y."/>
            <person name="Tekutyeva L.A."/>
            <person name="Velansky P.V."/>
            <person name="Svetashev V.I."/>
            <person name="Isaeva M.P."/>
        </authorList>
    </citation>
    <scope>NUCLEOTIDE SEQUENCE [LARGE SCALE GENOMIC DNA]</scope>
    <source>
        <strain evidence="6 7">KMM 3653</strain>
    </source>
</reference>
<accession>A0AAP2G4C6</accession>
<dbReference type="Gene3D" id="3.30.70.270">
    <property type="match status" value="1"/>
</dbReference>
<dbReference type="Pfam" id="PF00990">
    <property type="entry name" value="GGDEF"/>
    <property type="match status" value="1"/>
</dbReference>
<evidence type="ECO:0000313" key="6">
    <source>
        <dbReference type="EMBL" id="MBT0958150.1"/>
    </source>
</evidence>
<dbReference type="Gene3D" id="3.30.450.20">
    <property type="entry name" value="PAS domain"/>
    <property type="match status" value="1"/>
</dbReference>
<dbReference type="SMART" id="SM00086">
    <property type="entry name" value="PAC"/>
    <property type="match status" value="1"/>
</dbReference>
<dbReference type="InterPro" id="IPR003018">
    <property type="entry name" value="GAF"/>
</dbReference>
<sequence>MGKSTDIDEERFFSHMALSNSLDALMVTSVEGKILWTNAGFEKMFGFTRKEVSGRRPGDLLDGPETSTEDRTRVEAALANREKLTLEILHYTKDQTPVWVEKTICPIFDETGQHTYNMAFSRDITQRREMEERTREVMESEDLRQNERRLLSQISEWLYSAKSLEELLLVVQKSMQTLLPEADGQLYIYSNSRDTLDLMSSWGVGKADAHIDAEDCWALRRGRAYSYGTKAIEFACSHCESEDVPYFCLPIIAHGETIGLLHLNFSAFDRTIVPRDLIVTFMEQRWELGLLCAEQISLAVANVQLRQELLDQSIRDPLTSLWNRRWFLDAAHKEMKRAETSGGDLALVSLDVDHFKKFNDQYGHDAGDIVLREVGSLMRSIFPAPLAPCRLGGEEFVVLCPGLDHEAAMDMANEFRLEISKLEIAHGDSTLPPIFVSAGVVNYPEGGKTVVDMLKQADLALYKAKESGRNCVISASNMLAKIAAE</sequence>
<feature type="domain" description="PAS" evidence="3">
    <location>
        <begin position="17"/>
        <end position="81"/>
    </location>
</feature>
<dbReference type="CDD" id="cd01949">
    <property type="entry name" value="GGDEF"/>
    <property type="match status" value="1"/>
</dbReference>
<dbReference type="SMART" id="SM00091">
    <property type="entry name" value="PAS"/>
    <property type="match status" value="1"/>
</dbReference>
<comment type="caution">
    <text evidence="6">The sequence shown here is derived from an EMBL/GenBank/DDBJ whole genome shotgun (WGS) entry which is preliminary data.</text>
</comment>